<accession>A0ACD1AF63</accession>
<sequence length="428" mass="48733">MKESKYNVCVEHNGQHLMFNSRTTATAALDKPARDILDAVRQGAEVEETELVKAMEKAGFLVDDFINELQQLEVRYNLGRYEKSGLDLIVAPTMACNFSCPYCYESAKSGIMSVEIQDKIISMAEDFARSGQKIKITWFGGEPLLAKEVIYRTSERLIEICEKNKVEYEATIITNGYLLDEATVRKLKEYRVSEAQITLDGLPATHNQKRRLKNNTGDPTFDQIVENIILAKKHGIAPAIRINIDKQTQTELKQLVELMIEKGLGEDLYLGYLEGNTDSCKGYAANCLSHEEFAKTYVDYEKLLLAKNLKPGYPLLHHTYCGADYLYSYVIEPNGNMYKCWNEVGIDKYRIGNIGTCEDYEQFIRNPNVNYAKFLTWSPFNFEKCRECSFLPICTGGCQYNGQRAGEPVCDRWKYVLGDYIKLTCDAS</sequence>
<dbReference type="EMBL" id="CP042469">
    <property type="protein sequence ID" value="QOX65014.1"/>
    <property type="molecule type" value="Genomic_DNA"/>
</dbReference>
<evidence type="ECO:0000313" key="2">
    <source>
        <dbReference type="Proteomes" id="UP000594014"/>
    </source>
</evidence>
<organism evidence="1 2">
    <name type="scientific">Anoxybacterium hadale</name>
    <dbReference type="NCBI Taxonomy" id="3408580"/>
    <lineage>
        <taxon>Bacteria</taxon>
        <taxon>Bacillati</taxon>
        <taxon>Bacillota</taxon>
        <taxon>Clostridia</taxon>
        <taxon>Peptostreptococcales</taxon>
        <taxon>Anaerovoracaceae</taxon>
        <taxon>Anoxybacterium</taxon>
    </lineage>
</organism>
<keyword evidence="2" id="KW-1185">Reference proteome</keyword>
<reference evidence="1" key="1">
    <citation type="submission" date="2019-08" db="EMBL/GenBank/DDBJ databases">
        <title>Genome sequence of Clostridiales bacterium MT110.</title>
        <authorList>
            <person name="Cao J."/>
        </authorList>
    </citation>
    <scope>NUCLEOTIDE SEQUENCE</scope>
    <source>
        <strain evidence="1">MT110</strain>
    </source>
</reference>
<name>A0ACD1AF63_9FIRM</name>
<protein>
    <submittedName>
        <fullName evidence="1">Radical SAM protein</fullName>
    </submittedName>
</protein>
<gene>
    <name evidence="1" type="ORF">FRZ06_17505</name>
</gene>
<dbReference type="Proteomes" id="UP000594014">
    <property type="component" value="Chromosome"/>
</dbReference>
<evidence type="ECO:0000313" key="1">
    <source>
        <dbReference type="EMBL" id="QOX65014.1"/>
    </source>
</evidence>
<proteinExistence type="predicted"/>